<dbReference type="RefSeq" id="WP_092737842.1">
    <property type="nucleotide sequence ID" value="NZ_FNOV01000002.1"/>
</dbReference>
<name>A0A1H3CVS2_9BACT</name>
<sequence length="207" mass="22901">MKVSLLLLSTLLLTVGCEQAQQAKDSYDTLSQINKIGKNAKVNLEEAQTQSEERKQRGDTISLPYKDLQQYLPASPGGYSAGEPSGESMKAGRIAFSTASQEFRNGEARLDVSLTDYNGAQDLYQGAAAMFALGLEQENDEQMLRPTQLRMDGVKGMETFHKKDGRAELLLTVGGRFLIKIEATEQKSLDFVQDVARKMQLEKLAQM</sequence>
<dbReference type="AlphaFoldDB" id="A0A1H3CVS2"/>
<dbReference type="EMBL" id="FNOV01000002">
    <property type="protein sequence ID" value="SDX58293.1"/>
    <property type="molecule type" value="Genomic_DNA"/>
</dbReference>
<protein>
    <recommendedName>
        <fullName evidence="4">Lipoprotein</fullName>
    </recommendedName>
</protein>
<organism evidence="2 3">
    <name type="scientific">Hymenobacter psychrophilus</name>
    <dbReference type="NCBI Taxonomy" id="651662"/>
    <lineage>
        <taxon>Bacteria</taxon>
        <taxon>Pseudomonadati</taxon>
        <taxon>Bacteroidota</taxon>
        <taxon>Cytophagia</taxon>
        <taxon>Cytophagales</taxon>
        <taxon>Hymenobacteraceae</taxon>
        <taxon>Hymenobacter</taxon>
    </lineage>
</organism>
<dbReference type="Proteomes" id="UP000199249">
    <property type="component" value="Unassembled WGS sequence"/>
</dbReference>
<gene>
    <name evidence="2" type="ORF">SAMN04488069_102134</name>
</gene>
<evidence type="ECO:0000313" key="2">
    <source>
        <dbReference type="EMBL" id="SDX58293.1"/>
    </source>
</evidence>
<keyword evidence="1" id="KW-0732">Signal</keyword>
<accession>A0A1H3CVS2</accession>
<evidence type="ECO:0000256" key="1">
    <source>
        <dbReference type="SAM" id="SignalP"/>
    </source>
</evidence>
<evidence type="ECO:0008006" key="4">
    <source>
        <dbReference type="Google" id="ProtNLM"/>
    </source>
</evidence>
<dbReference type="OrthoDB" id="980919at2"/>
<evidence type="ECO:0000313" key="3">
    <source>
        <dbReference type="Proteomes" id="UP000199249"/>
    </source>
</evidence>
<keyword evidence="3" id="KW-1185">Reference proteome</keyword>
<reference evidence="3" key="1">
    <citation type="submission" date="2016-10" db="EMBL/GenBank/DDBJ databases">
        <authorList>
            <person name="Varghese N."/>
            <person name="Submissions S."/>
        </authorList>
    </citation>
    <scope>NUCLEOTIDE SEQUENCE [LARGE SCALE GENOMIC DNA]</scope>
    <source>
        <strain evidence="3">CGMCC 1.8975</strain>
    </source>
</reference>
<feature type="signal peptide" evidence="1">
    <location>
        <begin position="1"/>
        <end position="20"/>
    </location>
</feature>
<feature type="chain" id="PRO_5011433379" description="Lipoprotein" evidence="1">
    <location>
        <begin position="21"/>
        <end position="207"/>
    </location>
</feature>
<proteinExistence type="predicted"/>
<dbReference type="PROSITE" id="PS51257">
    <property type="entry name" value="PROKAR_LIPOPROTEIN"/>
    <property type="match status" value="1"/>
</dbReference>